<feature type="chain" id="PRO_5038951160" description="Bacterial spore germination immunoglobulin-like domain-containing protein" evidence="1">
    <location>
        <begin position="21"/>
        <end position="318"/>
    </location>
</feature>
<feature type="signal peptide" evidence="1">
    <location>
        <begin position="1"/>
        <end position="20"/>
    </location>
</feature>
<dbReference type="Pfam" id="PF10648">
    <property type="entry name" value="Gmad2"/>
    <property type="match status" value="1"/>
</dbReference>
<name>A0A916K1D0_9BACL</name>
<feature type="domain" description="Bacterial spore germination immunoglobulin-like" evidence="2">
    <location>
        <begin position="214"/>
        <end position="294"/>
    </location>
</feature>
<evidence type="ECO:0000256" key="1">
    <source>
        <dbReference type="SAM" id="SignalP"/>
    </source>
</evidence>
<dbReference type="Pfam" id="PF11518">
    <property type="entry name" value="DUF3221"/>
    <property type="match status" value="1"/>
</dbReference>
<evidence type="ECO:0000313" key="3">
    <source>
        <dbReference type="EMBL" id="CAG7624215.1"/>
    </source>
</evidence>
<evidence type="ECO:0000259" key="2">
    <source>
        <dbReference type="Pfam" id="PF10648"/>
    </source>
</evidence>
<dbReference type="RefSeq" id="WP_218092388.1">
    <property type="nucleotide sequence ID" value="NZ_CAJVAS010000009.1"/>
</dbReference>
<dbReference type="InterPro" id="IPR018911">
    <property type="entry name" value="Gmad2_Ig-like_dom"/>
</dbReference>
<proteinExistence type="predicted"/>
<dbReference type="PROSITE" id="PS51257">
    <property type="entry name" value="PROKAR_LIPOPROTEIN"/>
    <property type="match status" value="1"/>
</dbReference>
<dbReference type="AlphaFoldDB" id="A0A916K1D0"/>
<evidence type="ECO:0000313" key="4">
    <source>
        <dbReference type="Proteomes" id="UP000693672"/>
    </source>
</evidence>
<reference evidence="3" key="1">
    <citation type="submission" date="2021-06" db="EMBL/GenBank/DDBJ databases">
        <authorList>
            <person name="Criscuolo A."/>
        </authorList>
    </citation>
    <scope>NUCLEOTIDE SEQUENCE</scope>
    <source>
        <strain evidence="3">CIP111600</strain>
    </source>
</reference>
<sequence>MRFHSIVLALALLCTAATVASCQPEHRPKDSAGSETPSRNAAAFKALDKGNIIAKDGSRWLITAYVNKNGSPSIDAYWFTVNEQTQLLGPGGQSLQPENIAVGAEVEAWHTGPVAESYPAQAVAAKIVVHADAQPAPAGMIGQTQAVQQALPSLSKPTAVKAVKSALLDAVKGIWTIELIQHEAAEQAVTVQIDARTGERIQTPVAQNDAFRLFTPVPGTKAGPGFTVEGEARVFEAAFSWTLEDGHNILAEGHGMADLGAPAWGHFRFDVTYAQASQPNLTLILFVHSAKDGSVQQELIFPLQAPEDRIRYSADENK</sequence>
<keyword evidence="4" id="KW-1185">Reference proteome</keyword>
<gene>
    <name evidence="3" type="ORF">PAESOLCIP111_02613</name>
</gene>
<protein>
    <recommendedName>
        <fullName evidence="2">Bacterial spore germination immunoglobulin-like domain-containing protein</fullName>
    </recommendedName>
</protein>
<keyword evidence="1" id="KW-0732">Signal</keyword>
<organism evidence="3 4">
    <name type="scientific">Paenibacillus solanacearum</name>
    <dbReference type="NCBI Taxonomy" id="2048548"/>
    <lineage>
        <taxon>Bacteria</taxon>
        <taxon>Bacillati</taxon>
        <taxon>Bacillota</taxon>
        <taxon>Bacilli</taxon>
        <taxon>Bacillales</taxon>
        <taxon>Paenibacillaceae</taxon>
        <taxon>Paenibacillus</taxon>
    </lineage>
</organism>
<comment type="caution">
    <text evidence="3">The sequence shown here is derived from an EMBL/GenBank/DDBJ whole genome shotgun (WGS) entry which is preliminary data.</text>
</comment>
<accession>A0A916K1D0</accession>
<dbReference type="InterPro" id="IPR021598">
    <property type="entry name" value="DUF3221"/>
</dbReference>
<dbReference type="EMBL" id="CAJVAS010000009">
    <property type="protein sequence ID" value="CAG7624215.1"/>
    <property type="molecule type" value="Genomic_DNA"/>
</dbReference>
<dbReference type="Proteomes" id="UP000693672">
    <property type="component" value="Unassembled WGS sequence"/>
</dbReference>